<dbReference type="PATRIC" id="fig|595434.4.peg.6294"/>
<comment type="caution">
    <text evidence="5">The sequence shown here is derived from an EMBL/GenBank/DDBJ whole genome shotgun (WGS) entry which is preliminary data.</text>
</comment>
<dbReference type="Pfam" id="PF05175">
    <property type="entry name" value="MTS"/>
    <property type="match status" value="1"/>
</dbReference>
<dbReference type="Proteomes" id="UP000036367">
    <property type="component" value="Unassembled WGS sequence"/>
</dbReference>
<dbReference type="PANTHER" id="PTHR47816:SF4">
    <property type="entry name" value="RIBOSOMAL RNA SMALL SUBUNIT METHYLTRANSFERASE C"/>
    <property type="match status" value="1"/>
</dbReference>
<evidence type="ECO:0000256" key="2">
    <source>
        <dbReference type="ARBA" id="ARBA00022679"/>
    </source>
</evidence>
<evidence type="ECO:0000313" key="5">
    <source>
        <dbReference type="EMBL" id="KLU01459.1"/>
    </source>
</evidence>
<dbReference type="CDD" id="cd02440">
    <property type="entry name" value="AdoMet_MTases"/>
    <property type="match status" value="1"/>
</dbReference>
<evidence type="ECO:0000313" key="6">
    <source>
        <dbReference type="Proteomes" id="UP000036367"/>
    </source>
</evidence>
<keyword evidence="3" id="KW-0949">S-adenosyl-L-methionine</keyword>
<feature type="domain" description="Methyltransferase small" evidence="4">
    <location>
        <begin position="179"/>
        <end position="319"/>
    </location>
</feature>
<dbReference type="AlphaFoldDB" id="A0A0J1E7L3"/>
<keyword evidence="2" id="KW-0808">Transferase</keyword>
<keyword evidence="6" id="KW-1185">Reference proteome</keyword>
<sequence length="346" mass="38253">MSDLPPLPSEQLLIDHLASFPHPSLASAIVMSPGRGQSADALIAAFPSSKVTSWFVDLHRAEQAREVTSADVHVICQPDLPDTSWDLALLPVLKTGEAEMNRNLIHQSWQRLTLGGELIAAVNAPKDTWLLNQLQALGPKVRCHDHATGRVYVVRKSSETFKPKNFDAEFTHRVDDRILTVHSRPSVFSHRSVDRAAAAMIRHAPIPEGSTVLELGCGNGAVAMAAAVRSQTGHVYAVDCNSRAVQCTERAAAQNQLTNLTAIVNHNGMLPDVPACDIALLNPPYYGDFRIAEHFMVTAAKKLRSGGEAYVITKQTDRYLEYDWWPLEMTERKTAQSYDLLRFTRE</sequence>
<dbReference type="GO" id="GO:0032259">
    <property type="term" value="P:methylation"/>
    <property type="evidence" value="ECO:0007669"/>
    <property type="project" value="UniProtKB-KW"/>
</dbReference>
<protein>
    <submittedName>
        <fullName evidence="5">Ribosomal RNA small subunit methyltransferase C</fullName>
    </submittedName>
</protein>
<dbReference type="OrthoDB" id="9764961at2"/>
<dbReference type="RefSeq" id="WP_047817455.1">
    <property type="nucleotide sequence ID" value="NZ_LECT01000054.1"/>
</dbReference>
<dbReference type="GO" id="GO:0008757">
    <property type="term" value="F:S-adenosylmethionine-dependent methyltransferase activity"/>
    <property type="evidence" value="ECO:0007669"/>
    <property type="project" value="InterPro"/>
</dbReference>
<organism evidence="5 6">
    <name type="scientific">Rhodopirellula islandica</name>
    <dbReference type="NCBI Taxonomy" id="595434"/>
    <lineage>
        <taxon>Bacteria</taxon>
        <taxon>Pseudomonadati</taxon>
        <taxon>Planctomycetota</taxon>
        <taxon>Planctomycetia</taxon>
        <taxon>Pirellulales</taxon>
        <taxon>Pirellulaceae</taxon>
        <taxon>Rhodopirellula</taxon>
    </lineage>
</organism>
<gene>
    <name evidence="5" type="ORF">RISK_006615</name>
</gene>
<name>A0A0J1E7L3_RHOIS</name>
<dbReference type="InterPro" id="IPR046977">
    <property type="entry name" value="RsmC/RlmG"/>
</dbReference>
<evidence type="ECO:0000259" key="4">
    <source>
        <dbReference type="Pfam" id="PF05175"/>
    </source>
</evidence>
<keyword evidence="1 5" id="KW-0489">Methyltransferase</keyword>
<dbReference type="InterPro" id="IPR007848">
    <property type="entry name" value="Small_mtfrase_dom"/>
</dbReference>
<reference evidence="5" key="1">
    <citation type="submission" date="2015-05" db="EMBL/GenBank/DDBJ databases">
        <title>Permanent draft genome of Rhodopirellula islandicus K833.</title>
        <authorList>
            <person name="Kizina J."/>
            <person name="Richter M."/>
            <person name="Glockner F.O."/>
            <person name="Harder J."/>
        </authorList>
    </citation>
    <scope>NUCLEOTIDE SEQUENCE [LARGE SCALE GENOMIC DNA]</scope>
    <source>
        <strain evidence="5">K833</strain>
    </source>
</reference>
<dbReference type="Gene3D" id="3.40.50.150">
    <property type="entry name" value="Vaccinia Virus protein VP39"/>
    <property type="match status" value="1"/>
</dbReference>
<proteinExistence type="predicted"/>
<evidence type="ECO:0000256" key="1">
    <source>
        <dbReference type="ARBA" id="ARBA00022603"/>
    </source>
</evidence>
<dbReference type="STRING" id="595434.RISK_006615"/>
<dbReference type="EMBL" id="LECT01000054">
    <property type="protein sequence ID" value="KLU01459.1"/>
    <property type="molecule type" value="Genomic_DNA"/>
</dbReference>
<dbReference type="InterPro" id="IPR029063">
    <property type="entry name" value="SAM-dependent_MTases_sf"/>
</dbReference>
<evidence type="ECO:0000256" key="3">
    <source>
        <dbReference type="ARBA" id="ARBA00022691"/>
    </source>
</evidence>
<dbReference type="SUPFAM" id="SSF53335">
    <property type="entry name" value="S-adenosyl-L-methionine-dependent methyltransferases"/>
    <property type="match status" value="1"/>
</dbReference>
<accession>A0A0J1E7L3</accession>
<dbReference type="PANTHER" id="PTHR47816">
    <property type="entry name" value="RIBOSOMAL RNA SMALL SUBUNIT METHYLTRANSFERASE C"/>
    <property type="match status" value="1"/>
</dbReference>